<evidence type="ECO:0000256" key="1">
    <source>
        <dbReference type="SAM" id="MobiDB-lite"/>
    </source>
</evidence>
<proteinExistence type="predicted"/>
<dbReference type="AlphaFoldDB" id="A0A0D6LX99"/>
<accession>A0A0D6LX99</accession>
<protein>
    <submittedName>
        <fullName evidence="2">Uncharacterized protein</fullName>
    </submittedName>
</protein>
<evidence type="ECO:0000313" key="2">
    <source>
        <dbReference type="EMBL" id="EPB74731.1"/>
    </source>
</evidence>
<organism evidence="2 3">
    <name type="scientific">Ancylostoma ceylanicum</name>
    <dbReference type="NCBI Taxonomy" id="53326"/>
    <lineage>
        <taxon>Eukaryota</taxon>
        <taxon>Metazoa</taxon>
        <taxon>Ecdysozoa</taxon>
        <taxon>Nematoda</taxon>
        <taxon>Chromadorea</taxon>
        <taxon>Rhabditida</taxon>
        <taxon>Rhabditina</taxon>
        <taxon>Rhabditomorpha</taxon>
        <taxon>Strongyloidea</taxon>
        <taxon>Ancylostomatidae</taxon>
        <taxon>Ancylostomatinae</taxon>
        <taxon>Ancylostoma</taxon>
    </lineage>
</organism>
<keyword evidence="3" id="KW-1185">Reference proteome</keyword>
<dbReference type="Proteomes" id="UP000054495">
    <property type="component" value="Unassembled WGS sequence"/>
</dbReference>
<evidence type="ECO:0000313" key="3">
    <source>
        <dbReference type="Proteomes" id="UP000054495"/>
    </source>
</evidence>
<gene>
    <name evidence="2" type="ORF">ANCCEY_06156</name>
</gene>
<dbReference type="Gene3D" id="3.90.70.10">
    <property type="entry name" value="Cysteine proteinases"/>
    <property type="match status" value="1"/>
</dbReference>
<name>A0A0D6LX99_9BILA</name>
<feature type="region of interest" description="Disordered" evidence="1">
    <location>
        <begin position="44"/>
        <end position="64"/>
    </location>
</feature>
<sequence length="64" mass="7267">MWSESAKELPFLYLALDLPPAPLYRDEQMQNIIPQVPLTALLQKFNGTTEKHMPSEGPSDARLQ</sequence>
<reference evidence="2 3" key="1">
    <citation type="submission" date="2013-05" db="EMBL/GenBank/DDBJ databases">
        <title>Draft genome of the parasitic nematode Anyclostoma ceylanicum.</title>
        <authorList>
            <person name="Mitreva M."/>
        </authorList>
    </citation>
    <scope>NUCLEOTIDE SEQUENCE [LARGE SCALE GENOMIC DNA]</scope>
</reference>
<dbReference type="EMBL" id="KE124930">
    <property type="protein sequence ID" value="EPB74731.1"/>
    <property type="molecule type" value="Genomic_DNA"/>
</dbReference>